<dbReference type="Proteomes" id="UP000602284">
    <property type="component" value="Unassembled WGS sequence"/>
</dbReference>
<reference evidence="2 3" key="1">
    <citation type="submission" date="2021-01" db="EMBL/GenBank/DDBJ databases">
        <title>Tumebacillus sp. strain ITR2 16S ribosomal RNA gene Genome sequencing and assembly.</title>
        <authorList>
            <person name="Kang M."/>
        </authorList>
    </citation>
    <scope>NUCLEOTIDE SEQUENCE [LARGE SCALE GENOMIC DNA]</scope>
    <source>
        <strain evidence="2 3">ITR2</strain>
    </source>
</reference>
<evidence type="ECO:0000313" key="3">
    <source>
        <dbReference type="Proteomes" id="UP000602284"/>
    </source>
</evidence>
<proteinExistence type="predicted"/>
<comment type="caution">
    <text evidence="2">The sequence shown here is derived from an EMBL/GenBank/DDBJ whole genome shotgun (WGS) entry which is preliminary data.</text>
</comment>
<evidence type="ECO:0000313" key="2">
    <source>
        <dbReference type="EMBL" id="MBL0389020.1"/>
    </source>
</evidence>
<gene>
    <name evidence="2" type="ORF">JJB07_20725</name>
</gene>
<sequence length="259" mass="28593">MLEKKFVIPAALLLISFSSSSTSASEAIQGTLEVKDKYVTEGKGLEASYLPLPEDQGKQVKNLKVMVDNTFKDNIHKLSGKSTDGSVHNNYIPEPDPTSSPYLNTNVTWSGSHQLEWTVSNGQFLFFNRPDTYYYTQNATTTGFDAFTGKVMSTAANATGTYLTMRLATVSKMARWFDWANGLGKPFNFGDWAVGGASWEIQQNIPLLGKICTAPVPYSGTQTVIVYESNDGSYGSWHDRYQFVIDPTGKVSITTWQVS</sequence>
<feature type="chain" id="PRO_5045761221" evidence="1">
    <location>
        <begin position="25"/>
        <end position="259"/>
    </location>
</feature>
<keyword evidence="3" id="KW-1185">Reference proteome</keyword>
<name>A0ABS1JFF4_9BACL</name>
<protein>
    <submittedName>
        <fullName evidence="2">Uncharacterized protein</fullName>
    </submittedName>
</protein>
<feature type="signal peptide" evidence="1">
    <location>
        <begin position="1"/>
        <end position="24"/>
    </location>
</feature>
<dbReference type="RefSeq" id="WP_201638021.1">
    <property type="nucleotide sequence ID" value="NZ_JAEQNB010000008.1"/>
</dbReference>
<keyword evidence="1" id="KW-0732">Signal</keyword>
<evidence type="ECO:0000256" key="1">
    <source>
        <dbReference type="SAM" id="SignalP"/>
    </source>
</evidence>
<dbReference type="EMBL" id="JAEQNB010000008">
    <property type="protein sequence ID" value="MBL0389020.1"/>
    <property type="molecule type" value="Genomic_DNA"/>
</dbReference>
<accession>A0ABS1JFF4</accession>
<organism evidence="2 3">
    <name type="scientific">Tumebacillus amylolyticus</name>
    <dbReference type="NCBI Taxonomy" id="2801339"/>
    <lineage>
        <taxon>Bacteria</taxon>
        <taxon>Bacillati</taxon>
        <taxon>Bacillota</taxon>
        <taxon>Bacilli</taxon>
        <taxon>Bacillales</taxon>
        <taxon>Alicyclobacillaceae</taxon>
        <taxon>Tumebacillus</taxon>
    </lineage>
</organism>